<keyword evidence="5 7" id="KW-1133">Transmembrane helix</keyword>
<gene>
    <name evidence="8" type="ORF">AWC12_02390</name>
</gene>
<organism evidence="8 9">
    <name type="scientific">Mycolicibacterium iranicum</name>
    <name type="common">Mycobacterium iranicum</name>
    <dbReference type="NCBI Taxonomy" id="912594"/>
    <lineage>
        <taxon>Bacteria</taxon>
        <taxon>Bacillati</taxon>
        <taxon>Actinomycetota</taxon>
        <taxon>Actinomycetes</taxon>
        <taxon>Mycobacteriales</taxon>
        <taxon>Mycobacteriaceae</taxon>
        <taxon>Mycolicibacterium</taxon>
    </lineage>
</organism>
<feature type="transmembrane region" description="Helical" evidence="7">
    <location>
        <begin position="164"/>
        <end position="182"/>
    </location>
</feature>
<evidence type="ECO:0000256" key="7">
    <source>
        <dbReference type="SAM" id="Phobius"/>
    </source>
</evidence>
<comment type="subcellular location">
    <subcellularLocation>
        <location evidence="1">Cell membrane</location>
        <topology evidence="1">Multi-pass membrane protein</topology>
    </subcellularLocation>
</comment>
<dbReference type="PANTHER" id="PTHR43663">
    <property type="entry name" value="CHROMATE TRANSPORT PROTEIN-RELATED"/>
    <property type="match status" value="1"/>
</dbReference>
<dbReference type="GO" id="GO:0005886">
    <property type="term" value="C:plasma membrane"/>
    <property type="evidence" value="ECO:0007669"/>
    <property type="project" value="UniProtKB-SubCell"/>
</dbReference>
<dbReference type="InterPro" id="IPR052518">
    <property type="entry name" value="CHR_Transporter"/>
</dbReference>
<comment type="similarity">
    <text evidence="2">Belongs to the chromate ion transporter (CHR) (TC 2.A.51) family.</text>
</comment>
<dbReference type="Proteomes" id="UP000193622">
    <property type="component" value="Unassembled WGS sequence"/>
</dbReference>
<dbReference type="AlphaFoldDB" id="A0A1X1X1F3"/>
<accession>A0A1X1X1F3</accession>
<protein>
    <submittedName>
        <fullName evidence="8">Chromate transporter</fullName>
    </submittedName>
</protein>
<dbReference type="PANTHER" id="PTHR43663:SF1">
    <property type="entry name" value="CHROMATE TRANSPORTER"/>
    <property type="match status" value="1"/>
</dbReference>
<keyword evidence="3" id="KW-1003">Cell membrane</keyword>
<feature type="transmembrane region" description="Helical" evidence="7">
    <location>
        <begin position="12"/>
        <end position="36"/>
    </location>
</feature>
<name>A0A1X1X1F3_MYCIR</name>
<comment type="caution">
    <text evidence="8">The sequence shown here is derived from an EMBL/GenBank/DDBJ whole genome shotgun (WGS) entry which is preliminary data.</text>
</comment>
<evidence type="ECO:0000256" key="2">
    <source>
        <dbReference type="ARBA" id="ARBA00005262"/>
    </source>
</evidence>
<proteinExistence type="inferred from homology"/>
<keyword evidence="6 7" id="KW-0472">Membrane</keyword>
<dbReference type="Pfam" id="PF02417">
    <property type="entry name" value="Chromate_transp"/>
    <property type="match status" value="1"/>
</dbReference>
<dbReference type="EMBL" id="LQPC01000007">
    <property type="protein sequence ID" value="ORV92661.1"/>
    <property type="molecule type" value="Genomic_DNA"/>
</dbReference>
<evidence type="ECO:0000256" key="4">
    <source>
        <dbReference type="ARBA" id="ARBA00022692"/>
    </source>
</evidence>
<feature type="transmembrane region" description="Helical" evidence="7">
    <location>
        <begin position="143"/>
        <end position="158"/>
    </location>
</feature>
<dbReference type="GO" id="GO:0015109">
    <property type="term" value="F:chromate transmembrane transporter activity"/>
    <property type="evidence" value="ECO:0007669"/>
    <property type="project" value="InterPro"/>
</dbReference>
<evidence type="ECO:0000313" key="9">
    <source>
        <dbReference type="Proteomes" id="UP000193622"/>
    </source>
</evidence>
<dbReference type="InterPro" id="IPR003370">
    <property type="entry name" value="Chromate_transpt"/>
</dbReference>
<reference evidence="8 9" key="1">
    <citation type="submission" date="2016-01" db="EMBL/GenBank/DDBJ databases">
        <title>The new phylogeny of the genus Mycobacterium.</title>
        <authorList>
            <person name="Tarcisio F."/>
            <person name="Conor M."/>
            <person name="Antonella G."/>
            <person name="Elisabetta G."/>
            <person name="Giulia F.S."/>
            <person name="Sara T."/>
            <person name="Anna F."/>
            <person name="Clotilde B."/>
            <person name="Roberto B."/>
            <person name="Veronica D.S."/>
            <person name="Fabio R."/>
            <person name="Monica P."/>
            <person name="Olivier J."/>
            <person name="Enrico T."/>
            <person name="Nicola S."/>
        </authorList>
    </citation>
    <scope>NUCLEOTIDE SEQUENCE [LARGE SCALE GENOMIC DNA]</scope>
    <source>
        <strain evidence="8 9">DSM 45541</strain>
    </source>
</reference>
<feature type="transmembrane region" description="Helical" evidence="7">
    <location>
        <begin position="85"/>
        <end position="107"/>
    </location>
</feature>
<evidence type="ECO:0000256" key="3">
    <source>
        <dbReference type="ARBA" id="ARBA00022475"/>
    </source>
</evidence>
<evidence type="ECO:0000313" key="8">
    <source>
        <dbReference type="EMBL" id="ORV92661.1"/>
    </source>
</evidence>
<evidence type="ECO:0000256" key="5">
    <source>
        <dbReference type="ARBA" id="ARBA00022989"/>
    </source>
</evidence>
<sequence length="195" mass="20782">MSSSMSEPAPRVSHLSIATAFNHVALASFGGGLSAWSREIIVERKRWLDDREFLSALTMCRILPGANQVNIAVFVGAKLRGATGALAAVLGLMVVPVALTLVAGWAYFTFKEVPGVHGALQGASSAAVALTVAMVVKTGRQCLTGWIPVALFAAAFLLNGVVRWPLLVTLLILVPLCLWWAWPRGTRTDSEQTAQ</sequence>
<evidence type="ECO:0000256" key="6">
    <source>
        <dbReference type="ARBA" id="ARBA00023136"/>
    </source>
</evidence>
<evidence type="ECO:0000256" key="1">
    <source>
        <dbReference type="ARBA" id="ARBA00004651"/>
    </source>
</evidence>
<keyword evidence="4 7" id="KW-0812">Transmembrane</keyword>
<feature type="transmembrane region" description="Helical" evidence="7">
    <location>
        <begin position="119"/>
        <end position="136"/>
    </location>
</feature>